<reference evidence="2 3" key="1">
    <citation type="submission" date="2017-04" db="EMBL/GenBank/DDBJ databases">
        <authorList>
            <person name="Afonso C.L."/>
            <person name="Miller P.J."/>
            <person name="Scott M.A."/>
            <person name="Spackman E."/>
            <person name="Goraichik I."/>
            <person name="Dimitrov K.M."/>
            <person name="Suarez D.L."/>
            <person name="Swayne D.E."/>
        </authorList>
    </citation>
    <scope>NUCLEOTIDE SEQUENCE [LARGE SCALE GENOMIC DNA]</scope>
    <source>
        <strain evidence="2 3">USBA 355</strain>
    </source>
</reference>
<evidence type="ECO:0000313" key="3">
    <source>
        <dbReference type="Proteomes" id="UP000192917"/>
    </source>
</evidence>
<keyword evidence="3" id="KW-1185">Reference proteome</keyword>
<dbReference type="STRING" id="560819.SAMN05428998_101587"/>
<dbReference type="AlphaFoldDB" id="A0A1Y6BAQ3"/>
<dbReference type="EMBL" id="FWZX01000001">
    <property type="protein sequence ID" value="SME93496.1"/>
    <property type="molecule type" value="Genomic_DNA"/>
</dbReference>
<sequence>MAQPDRAAGQRAAAALYRHLRRLDISHAVAFRAAVERCGQFCRGLPRAQVEAAAWQAVQSRLREERRTIAGPAAGPPEPAGRD</sequence>
<evidence type="ECO:0000313" key="2">
    <source>
        <dbReference type="EMBL" id="SME93496.1"/>
    </source>
</evidence>
<feature type="compositionally biased region" description="Pro residues" evidence="1">
    <location>
        <begin position="74"/>
        <end position="83"/>
    </location>
</feature>
<dbReference type="RefSeq" id="WP_085120913.1">
    <property type="nucleotide sequence ID" value="NZ_FWZX01000001.1"/>
</dbReference>
<proteinExistence type="predicted"/>
<evidence type="ECO:0000256" key="1">
    <source>
        <dbReference type="SAM" id="MobiDB-lite"/>
    </source>
</evidence>
<gene>
    <name evidence="2" type="ORF">SAMN05428998_101587</name>
</gene>
<accession>A0A1Y6BAQ3</accession>
<dbReference type="Proteomes" id="UP000192917">
    <property type="component" value="Unassembled WGS sequence"/>
</dbReference>
<name>A0A1Y6BAQ3_9PROT</name>
<organism evidence="2 3">
    <name type="scientific">Tistlia consotensis USBA 355</name>
    <dbReference type="NCBI Taxonomy" id="560819"/>
    <lineage>
        <taxon>Bacteria</taxon>
        <taxon>Pseudomonadati</taxon>
        <taxon>Pseudomonadota</taxon>
        <taxon>Alphaproteobacteria</taxon>
        <taxon>Rhodospirillales</taxon>
        <taxon>Rhodovibrionaceae</taxon>
        <taxon>Tistlia</taxon>
    </lineage>
</organism>
<protein>
    <submittedName>
        <fullName evidence="2">Uncharacterized protein</fullName>
    </submittedName>
</protein>
<feature type="region of interest" description="Disordered" evidence="1">
    <location>
        <begin position="64"/>
        <end position="83"/>
    </location>
</feature>